<accession>A0A7S3BQV2</accession>
<gene>
    <name evidence="2" type="ORF">HERI1096_LOCUS34334</name>
</gene>
<keyword evidence="1" id="KW-0472">Membrane</keyword>
<feature type="transmembrane region" description="Helical" evidence="1">
    <location>
        <begin position="585"/>
        <end position="604"/>
    </location>
</feature>
<organism evidence="2">
    <name type="scientific">Haptolina ericina</name>
    <dbReference type="NCBI Taxonomy" id="156174"/>
    <lineage>
        <taxon>Eukaryota</taxon>
        <taxon>Haptista</taxon>
        <taxon>Haptophyta</taxon>
        <taxon>Prymnesiophyceae</taxon>
        <taxon>Prymnesiales</taxon>
        <taxon>Prymnesiaceae</taxon>
        <taxon>Haptolina</taxon>
    </lineage>
</organism>
<reference evidence="2" key="1">
    <citation type="submission" date="2021-01" db="EMBL/GenBank/DDBJ databases">
        <authorList>
            <person name="Corre E."/>
            <person name="Pelletier E."/>
            <person name="Niang G."/>
            <person name="Scheremetjew M."/>
            <person name="Finn R."/>
            <person name="Kale V."/>
            <person name="Holt S."/>
            <person name="Cochrane G."/>
            <person name="Meng A."/>
            <person name="Brown T."/>
            <person name="Cohen L."/>
        </authorList>
    </citation>
    <scope>NUCLEOTIDE SEQUENCE</scope>
    <source>
        <strain evidence="2">CCMP281</strain>
    </source>
</reference>
<feature type="transmembrane region" description="Helical" evidence="1">
    <location>
        <begin position="650"/>
        <end position="672"/>
    </location>
</feature>
<keyword evidence="1" id="KW-1133">Transmembrane helix</keyword>
<evidence type="ECO:0000313" key="2">
    <source>
        <dbReference type="EMBL" id="CAE0142459.1"/>
    </source>
</evidence>
<dbReference type="EMBL" id="HBHX01062123">
    <property type="protein sequence ID" value="CAE0142459.1"/>
    <property type="molecule type" value="Transcribed_RNA"/>
</dbReference>
<keyword evidence="1" id="KW-0812">Transmembrane</keyword>
<feature type="transmembrane region" description="Helical" evidence="1">
    <location>
        <begin position="616"/>
        <end position="638"/>
    </location>
</feature>
<evidence type="ECO:0000256" key="1">
    <source>
        <dbReference type="SAM" id="Phobius"/>
    </source>
</evidence>
<sequence length="681" mass="70799">MLIHAAPDATAAATDFYHLPYDASVNYVLPGNRVPNGMYTDNNAAGFGTGPVGGSGSTVSLNKDIHPSENRIAFDYKKKRVVYSDETFPLGSYGGTTYVMSPVLAQAPDYVAMAASEGHNYGLAKCHWIGHCAASSGDMVGSICTATKNEGGAVKYSGYCYESSTGTLECGHLTAASDRFRQTTVTVDMPLLGMSNPIKYRCPRKTPVASGGGDRDVTEVNRLLLGGCAIASDPSFNPDVEVHVPAACTVPADYRKGCMLPRAVNYDITAMQSGDCTFHTKGCTDSSAFNYNVEADEDDGSCIAIVKGCTIGQGAYKGVAADTPGWESYYVGQPYRWTGEVPFVPAVATLNYNSQANYLEGCILAVEGCMDPTMLNYDPVATVNSNTWCVPIVTGCMMPTSSYASLGYGTDGYTVPRDGLATSATYAHTATKHSKDSCVVERIGCMSATTGGTTNENYDPKATVSATCYPKTSGCLDPAAKNFNCTARGYDGSVNGVDTYIPYTAVCTDLSPRATVHGANVCEYNDVPAGSNTVVPFGQAVTGAETTVVVEGTVEDYDEAKQLTICTAFDDKLGSTGSTCTVEAGSVNIIIITPMSSSAALAAFSAQVATTFSTLASINTALGVSALALPTVTAVTIIVSTENSDNSGAIIGGAVGGAIGGLLIIGAAVVLMKRKQAKVEA</sequence>
<name>A0A7S3BQV2_9EUKA</name>
<proteinExistence type="predicted"/>
<dbReference type="AlphaFoldDB" id="A0A7S3BQV2"/>
<protein>
    <submittedName>
        <fullName evidence="2">Uncharacterized protein</fullName>
    </submittedName>
</protein>